<dbReference type="EMBL" id="VNHK01000003">
    <property type="protein sequence ID" value="TYO93173.1"/>
    <property type="molecule type" value="Genomic_DNA"/>
</dbReference>
<dbReference type="RefSeq" id="WP_155759289.1">
    <property type="nucleotide sequence ID" value="NZ_FLSS01000021.1"/>
</dbReference>
<dbReference type="Proteomes" id="UP000324513">
    <property type="component" value="Unassembled WGS sequence"/>
</dbReference>
<sequence>MFKNIPVWIVKTADGITNHKVITTFYIDFKTHQLLKQKMDMGPRKMLMERVK</sequence>
<evidence type="ECO:0000313" key="1">
    <source>
        <dbReference type="EMBL" id="TYO93173.1"/>
    </source>
</evidence>
<comment type="caution">
    <text evidence="1">The sequence shown here is derived from an EMBL/GenBank/DDBJ whole genome shotgun (WGS) entry which is preliminary data.</text>
</comment>
<keyword evidence="2" id="KW-1185">Reference proteome</keyword>
<accession>A0ABY3NJ40</accession>
<gene>
    <name evidence="1" type="ORF">LX74_01238</name>
</gene>
<name>A0ABY3NJ40_ELIMR</name>
<proteinExistence type="predicted"/>
<reference evidence="1 2" key="1">
    <citation type="submission" date="2019-07" db="EMBL/GenBank/DDBJ databases">
        <title>Genomic Encyclopedia of Archaeal and Bacterial Type Strains, Phase II (KMG-II): from individual species to whole genera.</title>
        <authorList>
            <person name="Goeker M."/>
        </authorList>
    </citation>
    <scope>NUCLEOTIDE SEQUENCE [LARGE SCALE GENOMIC DNA]</scope>
    <source>
        <strain evidence="1 2">DSM 14571</strain>
    </source>
</reference>
<protein>
    <submittedName>
        <fullName evidence="1">Uncharacterized protein</fullName>
    </submittedName>
</protein>
<evidence type="ECO:0000313" key="2">
    <source>
        <dbReference type="Proteomes" id="UP000324513"/>
    </source>
</evidence>
<organism evidence="1 2">
    <name type="scientific">Elizabethkingia miricola</name>
    <name type="common">Chryseobacterium miricola</name>
    <dbReference type="NCBI Taxonomy" id="172045"/>
    <lineage>
        <taxon>Bacteria</taxon>
        <taxon>Pseudomonadati</taxon>
        <taxon>Bacteroidota</taxon>
        <taxon>Flavobacteriia</taxon>
        <taxon>Flavobacteriales</taxon>
        <taxon>Weeksellaceae</taxon>
        <taxon>Elizabethkingia</taxon>
    </lineage>
</organism>